<dbReference type="Pfam" id="PF03401">
    <property type="entry name" value="TctC"/>
    <property type="match status" value="1"/>
</dbReference>
<dbReference type="RefSeq" id="WP_259661364.1">
    <property type="nucleotide sequence ID" value="NZ_JAHXRI010000007.1"/>
</dbReference>
<dbReference type="Gene3D" id="3.40.190.10">
    <property type="entry name" value="Periplasmic binding protein-like II"/>
    <property type="match status" value="1"/>
</dbReference>
<accession>A0A953T5J5</accession>
<sequence length="321" mass="34053">MKKIKFLFALAASSFALSSFAQTDWPNKPIQIIVTFAPGGTSDVLARAIAPDLSKALGQPVLVVNKPGANSTIATREVARAAPDGNTIGLFISAHAINPHITKSLPYDTKKDFTPLAMLALMPGILTVNPSVPAKNLQELVALAKAKPGSLAYGTPGGLTSGQLSMQYLIKLAAVDITEIGYKGGGPALTDLLAGHIQMLINSPTSTIPHVKSGKLRPIATTGATRPEALKDIPTIAESGFPGFELYEWYALFLPAGTPKPIVDRLYAEVMKVMASPAMVKRIAEIGAQSSTDTPQQFAKFLEKEDKVWGDLVKQIGIKPE</sequence>
<evidence type="ECO:0000313" key="4">
    <source>
        <dbReference type="Proteomes" id="UP000739565"/>
    </source>
</evidence>
<reference evidence="3" key="1">
    <citation type="submission" date="2021-07" db="EMBL/GenBank/DDBJ databases">
        <title>New genus and species of the family Alcaligenaceae.</title>
        <authorList>
            <person name="Hahn M.W."/>
        </authorList>
    </citation>
    <scope>NUCLEOTIDE SEQUENCE</scope>
    <source>
        <strain evidence="3">LF4-65</strain>
    </source>
</reference>
<dbReference type="PANTHER" id="PTHR42928:SF5">
    <property type="entry name" value="BLR1237 PROTEIN"/>
    <property type="match status" value="1"/>
</dbReference>
<evidence type="ECO:0000256" key="2">
    <source>
        <dbReference type="SAM" id="SignalP"/>
    </source>
</evidence>
<feature type="signal peptide" evidence="2">
    <location>
        <begin position="1"/>
        <end position="21"/>
    </location>
</feature>
<dbReference type="SUPFAM" id="SSF53850">
    <property type="entry name" value="Periplasmic binding protein-like II"/>
    <property type="match status" value="1"/>
</dbReference>
<keyword evidence="2" id="KW-0732">Signal</keyword>
<dbReference type="Gene3D" id="3.40.190.150">
    <property type="entry name" value="Bordetella uptake gene, domain 1"/>
    <property type="match status" value="1"/>
</dbReference>
<protein>
    <submittedName>
        <fullName evidence="3">Tripartite tricarboxylate transporter substrate binding protein</fullName>
    </submittedName>
</protein>
<dbReference type="AlphaFoldDB" id="A0A953T5J5"/>
<evidence type="ECO:0000313" key="3">
    <source>
        <dbReference type="EMBL" id="MBZ1350962.1"/>
    </source>
</evidence>
<evidence type="ECO:0000256" key="1">
    <source>
        <dbReference type="ARBA" id="ARBA00006987"/>
    </source>
</evidence>
<dbReference type="EMBL" id="JAHXRI010000007">
    <property type="protein sequence ID" value="MBZ1350962.1"/>
    <property type="molecule type" value="Genomic_DNA"/>
</dbReference>
<dbReference type="InterPro" id="IPR005064">
    <property type="entry name" value="BUG"/>
</dbReference>
<name>A0A953T5J5_9BURK</name>
<feature type="chain" id="PRO_5036753921" evidence="2">
    <location>
        <begin position="22"/>
        <end position="321"/>
    </location>
</feature>
<gene>
    <name evidence="3" type="ORF">KZZ10_09930</name>
</gene>
<comment type="caution">
    <text evidence="3">The sequence shown here is derived from an EMBL/GenBank/DDBJ whole genome shotgun (WGS) entry which is preliminary data.</text>
</comment>
<dbReference type="PANTHER" id="PTHR42928">
    <property type="entry name" value="TRICARBOXYLATE-BINDING PROTEIN"/>
    <property type="match status" value="1"/>
</dbReference>
<keyword evidence="4" id="KW-1185">Reference proteome</keyword>
<proteinExistence type="inferred from homology"/>
<dbReference type="PIRSF" id="PIRSF017082">
    <property type="entry name" value="YflP"/>
    <property type="match status" value="1"/>
</dbReference>
<organism evidence="3 4">
    <name type="scientific">Zwartia hollandica</name>
    <dbReference type="NCBI Taxonomy" id="324606"/>
    <lineage>
        <taxon>Bacteria</taxon>
        <taxon>Pseudomonadati</taxon>
        <taxon>Pseudomonadota</taxon>
        <taxon>Betaproteobacteria</taxon>
        <taxon>Burkholderiales</taxon>
        <taxon>Alcaligenaceae</taxon>
        <taxon>Zwartia</taxon>
    </lineage>
</organism>
<dbReference type="CDD" id="cd13578">
    <property type="entry name" value="PBP2_Bug27"/>
    <property type="match status" value="1"/>
</dbReference>
<dbReference type="InterPro" id="IPR042100">
    <property type="entry name" value="Bug_dom1"/>
</dbReference>
<comment type="similarity">
    <text evidence="1">Belongs to the UPF0065 (bug) family.</text>
</comment>
<dbReference type="Proteomes" id="UP000739565">
    <property type="component" value="Unassembled WGS sequence"/>
</dbReference>